<feature type="region of interest" description="Disordered" evidence="2">
    <location>
        <begin position="557"/>
        <end position="577"/>
    </location>
</feature>
<feature type="compositionally biased region" description="Polar residues" evidence="2">
    <location>
        <begin position="623"/>
        <end position="638"/>
    </location>
</feature>
<feature type="compositionally biased region" description="Low complexity" evidence="2">
    <location>
        <begin position="12"/>
        <end position="33"/>
    </location>
</feature>
<dbReference type="CDD" id="cd22677">
    <property type="entry name" value="FHA_Kanadaptin"/>
    <property type="match status" value="1"/>
</dbReference>
<reference evidence="4 5" key="1">
    <citation type="journal article" date="2020" name="Nat. Food">
        <title>A phased Vanilla planifolia genome enables genetic improvement of flavour and production.</title>
        <authorList>
            <person name="Hasing T."/>
            <person name="Tang H."/>
            <person name="Brym M."/>
            <person name="Khazi F."/>
            <person name="Huang T."/>
            <person name="Chambers A.H."/>
        </authorList>
    </citation>
    <scope>NUCLEOTIDE SEQUENCE [LARGE SCALE GENOMIC DNA]</scope>
    <source>
        <tissue evidence="4">Leaf</tissue>
    </source>
</reference>
<dbReference type="InterPro" id="IPR050923">
    <property type="entry name" value="Cell_Proc_Reg/RNA_Proc"/>
</dbReference>
<sequence>MKVPMGPPPSRNPSASPTSAATAAAAAAASTAAVGDGNVEDTTPANEDIGDHTEAASTTDKDSADKSNPIPKVASDSSGCQRAAVPYMTPPWSEAPEHPFSFEVLKQGTIIEQLDVSEKVAYMFGRVDLCDFVLEHQTISRFHAVLQFSKNSAYLYDLGSTHGTFVNKNQVKKKVYTEIHVGDVIRFGQSSRLYIFQGPAELMPPEGDLEKLRKVKVHEENCDREASLSRAKKEALFANGISWGMTEDAIEEELENDADEITWQTYKGQLTERQEKMHSKIIKRMEKVSNMKKEIDAIRAKDIAQGGLTQGQQTQIARNEQRISQIMEELDSLEETMNDSIQESLGARAAKSVVGRTKVNNEEEEDVLSEDDEFYDRTKKKISAKKSGEVQSVETADTLLDKIDAISSEIEEKRKLLAEEKDKVSSTQKVNQGEDDLDAFMSGLSSQLVIDNTTKMERTLDDLHVELERTKYLLGIADPSGEASRRRAGKAAESQVPQCTQPIAVTSTTESPSGKARNTVSSKPKDSRLVPEEKAPDKAVPEEEKVKEVYTIAKPQWLGATRESPSEAGNDPLVRLDNNESDEFVDYKDRKKFLSAADDNGDLENAAPGLIIRKRKQAENLDYSTGKATKVESPSSTKAETAAADAVALLLKHKRGFYGSEEATDEEQTSQGGGHPVKEGSRTRRVLGPSRPDFIDRVPDYETWVPPKGQTGDGRTSLNDRLGY</sequence>
<dbReference type="SMART" id="SM00240">
    <property type="entry name" value="FHA"/>
    <property type="match status" value="1"/>
</dbReference>
<proteinExistence type="predicted"/>
<feature type="compositionally biased region" description="Polar residues" evidence="2">
    <location>
        <begin position="495"/>
        <end position="522"/>
    </location>
</feature>
<feature type="compositionally biased region" description="Pro residues" evidence="2">
    <location>
        <begin position="1"/>
        <end position="11"/>
    </location>
</feature>
<dbReference type="InterPro" id="IPR008984">
    <property type="entry name" value="SMAD_FHA_dom_sf"/>
</dbReference>
<feature type="compositionally biased region" description="Basic and acidic residues" evidence="2">
    <location>
        <begin position="49"/>
        <end position="65"/>
    </location>
</feature>
<keyword evidence="1" id="KW-0175">Coiled coil</keyword>
<dbReference type="FunFam" id="2.60.200.20:FF:000053">
    <property type="entry name" value="Os06g0275900 protein"/>
    <property type="match status" value="1"/>
</dbReference>
<feature type="region of interest" description="Disordered" evidence="2">
    <location>
        <begin position="659"/>
        <end position="724"/>
    </location>
</feature>
<organism evidence="4 5">
    <name type="scientific">Vanilla planifolia</name>
    <name type="common">Vanilla</name>
    <dbReference type="NCBI Taxonomy" id="51239"/>
    <lineage>
        <taxon>Eukaryota</taxon>
        <taxon>Viridiplantae</taxon>
        <taxon>Streptophyta</taxon>
        <taxon>Embryophyta</taxon>
        <taxon>Tracheophyta</taxon>
        <taxon>Spermatophyta</taxon>
        <taxon>Magnoliopsida</taxon>
        <taxon>Liliopsida</taxon>
        <taxon>Asparagales</taxon>
        <taxon>Orchidaceae</taxon>
        <taxon>Vanilloideae</taxon>
        <taxon>Vanilleae</taxon>
        <taxon>Vanilla</taxon>
    </lineage>
</organism>
<feature type="region of interest" description="Disordered" evidence="2">
    <location>
        <begin position="1"/>
        <end position="90"/>
    </location>
</feature>
<dbReference type="Pfam" id="PF00498">
    <property type="entry name" value="FHA"/>
    <property type="match status" value="1"/>
</dbReference>
<feature type="compositionally biased region" description="Polar residues" evidence="2">
    <location>
        <begin position="713"/>
        <end position="724"/>
    </location>
</feature>
<feature type="domain" description="FHA" evidence="3">
    <location>
        <begin position="122"/>
        <end position="171"/>
    </location>
</feature>
<feature type="coiled-coil region" evidence="1">
    <location>
        <begin position="396"/>
        <end position="423"/>
    </location>
</feature>
<dbReference type="EMBL" id="JADCNM010000009">
    <property type="protein sequence ID" value="KAG0469246.1"/>
    <property type="molecule type" value="Genomic_DNA"/>
</dbReference>
<evidence type="ECO:0000313" key="5">
    <source>
        <dbReference type="Proteomes" id="UP000639772"/>
    </source>
</evidence>
<evidence type="ECO:0000313" key="4">
    <source>
        <dbReference type="EMBL" id="KAG0469246.1"/>
    </source>
</evidence>
<dbReference type="InterPro" id="IPR000253">
    <property type="entry name" value="FHA_dom"/>
</dbReference>
<dbReference type="OrthoDB" id="444265at2759"/>
<name>A0A835QEC5_VANPL</name>
<evidence type="ECO:0000259" key="3">
    <source>
        <dbReference type="PROSITE" id="PS50006"/>
    </source>
</evidence>
<dbReference type="PANTHER" id="PTHR23308">
    <property type="entry name" value="NUCLEAR INHIBITOR OF PROTEIN PHOSPHATASE-1"/>
    <property type="match status" value="1"/>
</dbReference>
<protein>
    <recommendedName>
        <fullName evidence="3">FHA domain-containing protein</fullName>
    </recommendedName>
</protein>
<dbReference type="PROSITE" id="PS50006">
    <property type="entry name" value="FHA_DOMAIN"/>
    <property type="match status" value="1"/>
</dbReference>
<dbReference type="Proteomes" id="UP000639772">
    <property type="component" value="Chromosome 9"/>
</dbReference>
<dbReference type="SUPFAM" id="SSF49879">
    <property type="entry name" value="SMAD/FHA domain"/>
    <property type="match status" value="1"/>
</dbReference>
<comment type="caution">
    <text evidence="4">The sequence shown here is derived from an EMBL/GenBank/DDBJ whole genome shotgun (WGS) entry which is preliminary data.</text>
</comment>
<evidence type="ECO:0000256" key="2">
    <source>
        <dbReference type="SAM" id="MobiDB-lite"/>
    </source>
</evidence>
<dbReference type="Gene3D" id="2.60.200.20">
    <property type="match status" value="1"/>
</dbReference>
<accession>A0A835QEC5</accession>
<feature type="region of interest" description="Disordered" evidence="2">
    <location>
        <begin position="623"/>
        <end position="642"/>
    </location>
</feature>
<feature type="coiled-coil region" evidence="1">
    <location>
        <begin position="316"/>
        <end position="343"/>
    </location>
</feature>
<evidence type="ECO:0000256" key="1">
    <source>
        <dbReference type="SAM" id="Coils"/>
    </source>
</evidence>
<gene>
    <name evidence="4" type="ORF">HPP92_018574</name>
</gene>
<dbReference type="AlphaFoldDB" id="A0A835QEC5"/>
<feature type="compositionally biased region" description="Basic and acidic residues" evidence="2">
    <location>
        <begin position="523"/>
        <end position="545"/>
    </location>
</feature>
<feature type="region of interest" description="Disordered" evidence="2">
    <location>
        <begin position="481"/>
        <end position="545"/>
    </location>
</feature>